<evidence type="ECO:0000256" key="3">
    <source>
        <dbReference type="ARBA" id="ARBA00022448"/>
    </source>
</evidence>
<dbReference type="HOGENOM" id="CLU_084206_0_0_7"/>
<keyword evidence="3" id="KW-0813">Transport</keyword>
<dbReference type="Pfam" id="PF13531">
    <property type="entry name" value="SBP_bac_11"/>
    <property type="match status" value="1"/>
</dbReference>
<name>A0A0H3PHL6_CAMJJ</name>
<protein>
    <submittedName>
        <fullName evidence="7">Major antigenic peptide PEB2</fullName>
    </submittedName>
</protein>
<comment type="subcellular location">
    <subcellularLocation>
        <location evidence="1">Periplasm</location>
    </subcellularLocation>
</comment>
<evidence type="ECO:0000256" key="6">
    <source>
        <dbReference type="SAM" id="SignalP"/>
    </source>
</evidence>
<evidence type="ECO:0000313" key="7">
    <source>
        <dbReference type="EMBL" id="EAQ72423.1"/>
    </source>
</evidence>
<evidence type="ECO:0000256" key="2">
    <source>
        <dbReference type="ARBA" id="ARBA00006099"/>
    </source>
</evidence>
<dbReference type="eggNOG" id="COG4588">
    <property type="taxonomic scope" value="Bacteria"/>
</dbReference>
<keyword evidence="5" id="KW-0574">Periplasm</keyword>
<dbReference type="GO" id="GO:0042597">
    <property type="term" value="C:periplasmic space"/>
    <property type="evidence" value="ECO:0007669"/>
    <property type="project" value="UniProtKB-SubCell"/>
</dbReference>
<accession>A0A0H3PHL6</accession>
<dbReference type="SUPFAM" id="SSF53850">
    <property type="entry name" value="Periplasmic binding protein-like II"/>
    <property type="match status" value="1"/>
</dbReference>
<dbReference type="RefSeq" id="WP_002856943.1">
    <property type="nucleotide sequence ID" value="NC_008787.1"/>
</dbReference>
<evidence type="ECO:0000256" key="1">
    <source>
        <dbReference type="ARBA" id="ARBA00004418"/>
    </source>
</evidence>
<organism evidence="7 8">
    <name type="scientific">Campylobacter jejuni subsp. jejuni serotype O:23/36 (strain 81-176)</name>
    <dbReference type="NCBI Taxonomy" id="354242"/>
    <lineage>
        <taxon>Bacteria</taxon>
        <taxon>Pseudomonadati</taxon>
        <taxon>Campylobacterota</taxon>
        <taxon>Epsilonproteobacteria</taxon>
        <taxon>Campylobacterales</taxon>
        <taxon>Campylobacteraceae</taxon>
        <taxon>Campylobacter</taxon>
    </lineage>
</organism>
<dbReference type="InterPro" id="IPR005669">
    <property type="entry name" value="Thiosulph/SO4-bd"/>
</dbReference>
<dbReference type="PANTHER" id="PTHR30368">
    <property type="entry name" value="SULFATE-BINDING PROTEIN"/>
    <property type="match status" value="1"/>
</dbReference>
<reference evidence="8" key="1">
    <citation type="submission" date="2006-12" db="EMBL/GenBank/DDBJ databases">
        <authorList>
            <person name="Fouts D.E."/>
            <person name="Nelson K.E."/>
            <person name="Sebastian Y."/>
        </authorList>
    </citation>
    <scope>NUCLEOTIDE SEQUENCE [LARGE SCALE GENOMIC DNA]</scope>
    <source>
        <strain evidence="8">81-176</strain>
    </source>
</reference>
<dbReference type="EMBL" id="CP000538">
    <property type="protein sequence ID" value="EAQ72423.1"/>
    <property type="molecule type" value="Genomic_DNA"/>
</dbReference>
<keyword evidence="4 6" id="KW-0732">Signal</keyword>
<dbReference type="GO" id="GO:0140104">
    <property type="term" value="F:molecular carrier activity"/>
    <property type="evidence" value="ECO:0007669"/>
    <property type="project" value="InterPro"/>
</dbReference>
<evidence type="ECO:0000313" key="8">
    <source>
        <dbReference type="Proteomes" id="UP000000646"/>
    </source>
</evidence>
<dbReference type="PANTHER" id="PTHR30368:SF2">
    <property type="entry name" value="SULFATE-BINDING PROTEIN"/>
    <property type="match status" value="1"/>
</dbReference>
<dbReference type="Gene3D" id="3.40.190.10">
    <property type="entry name" value="Periplasmic binding protein-like II"/>
    <property type="match status" value="2"/>
</dbReference>
<dbReference type="AlphaFoldDB" id="A0A0H3PHL6"/>
<sequence>MKKILILSLAAASFLNAEILVYGPGGPAPVLKELALKFEEKTKEKVIVTAGPTPAWIDKAKENADLIFSGNTSMMDDFAKKIPSLSLENLSVLNVRPSGIIVRPNNPKNIKNFEDILKDGINVMVVDGAGQVGLYEDMALKSAKRENLVKLRKNIKIYAKNSKAAVDEWNNNPNIDALIIWSHWAKALGDDKALFIKDKNAVIYRAAEIAPTKKGLENKKALEFVDFIKSKEAQKVWKKYTWKEVK</sequence>
<proteinExistence type="inferred from homology"/>
<dbReference type="CDD" id="cd13519">
    <property type="entry name" value="PBP2_PEB3_AcfC"/>
    <property type="match status" value="1"/>
</dbReference>
<dbReference type="KEGG" id="cjj:CJJ81176_0799"/>
<feature type="chain" id="PRO_5002617479" evidence="6">
    <location>
        <begin position="18"/>
        <end position="246"/>
    </location>
</feature>
<evidence type="ECO:0000256" key="5">
    <source>
        <dbReference type="ARBA" id="ARBA00022764"/>
    </source>
</evidence>
<gene>
    <name evidence="7" type="ordered locus">CJJ81176_0799</name>
</gene>
<dbReference type="GO" id="GO:1902358">
    <property type="term" value="P:sulfate transmembrane transport"/>
    <property type="evidence" value="ECO:0007669"/>
    <property type="project" value="InterPro"/>
</dbReference>
<dbReference type="Proteomes" id="UP000000646">
    <property type="component" value="Chromosome"/>
</dbReference>
<feature type="signal peptide" evidence="6">
    <location>
        <begin position="1"/>
        <end position="17"/>
    </location>
</feature>
<evidence type="ECO:0000256" key="4">
    <source>
        <dbReference type="ARBA" id="ARBA00022729"/>
    </source>
</evidence>
<comment type="similarity">
    <text evidence="2">Belongs to the prokaryotic sulfate-binding protein family.</text>
</comment>